<keyword evidence="5" id="KW-0479">Metal-binding</keyword>
<dbReference type="AlphaFoldDB" id="A0A0N4Y937"/>
<sequence>MGSILSNCCPNEPREDKPKKNKDIVRFFMVGTGAAGKTTVIRQLKCLCKERPNNYKVYDEDWNRIPIDSIFSESEMARFRKIIQNNILTAVYNLIQQTNDWESNYKRSKSAESIVTFVEQADIDNRDLFTATVPSSLRDDLIDVLRDHHINETLQVHHKMAREWRLEDGTLKFLDESQIRRVFDESAELTTTDIVHLRYPTTGIQDFKFSIDGTYIQIHDMGGQPTEMMQVPVHMQQWIDNDQEGYTNFVLFVTSMADFNRILSVSAIGSCGLLIFYNKQDRFDSIVTALARTDEGRKELCKYLGDTLKEADRKKLLNGNCPLETLRDAVANKYEQVISEKKKRDGTIFSRYTQAIDPTLMADIFHVIQSKIINDFFKRIQFI</sequence>
<evidence type="ECO:0000313" key="6">
    <source>
        <dbReference type="EMBL" id="VDL76383.1"/>
    </source>
</evidence>
<dbReference type="EMBL" id="UYSL01020861">
    <property type="protein sequence ID" value="VDL76383.1"/>
    <property type="molecule type" value="Genomic_DNA"/>
</dbReference>
<dbReference type="GO" id="GO:0005525">
    <property type="term" value="F:GTP binding"/>
    <property type="evidence" value="ECO:0007669"/>
    <property type="project" value="UniProtKB-KW"/>
</dbReference>
<dbReference type="Pfam" id="PF00503">
    <property type="entry name" value="G-alpha"/>
    <property type="match status" value="1"/>
</dbReference>
<dbReference type="GO" id="GO:0005834">
    <property type="term" value="C:heterotrimeric G-protein complex"/>
    <property type="evidence" value="ECO:0007669"/>
    <property type="project" value="TreeGrafter"/>
</dbReference>
<dbReference type="Gene3D" id="1.10.400.10">
    <property type="entry name" value="GI Alpha 1, domain 2-like"/>
    <property type="match status" value="1"/>
</dbReference>
<protein>
    <submittedName>
        <fullName evidence="8">G-protein alpha subunit</fullName>
    </submittedName>
</protein>
<keyword evidence="3" id="KW-0807">Transducer</keyword>
<keyword evidence="7" id="KW-1185">Reference proteome</keyword>
<reference evidence="8" key="1">
    <citation type="submission" date="2017-02" db="UniProtKB">
        <authorList>
            <consortium name="WormBaseParasite"/>
        </authorList>
    </citation>
    <scope>IDENTIFICATION</scope>
</reference>
<dbReference type="SUPFAM" id="SSF52540">
    <property type="entry name" value="P-loop containing nucleoside triphosphate hydrolases"/>
    <property type="match status" value="1"/>
</dbReference>
<dbReference type="InterPro" id="IPR027417">
    <property type="entry name" value="P-loop_NTPase"/>
</dbReference>
<dbReference type="InterPro" id="IPR011025">
    <property type="entry name" value="GproteinA_insert"/>
</dbReference>
<dbReference type="STRING" id="27835.A0A0N4Y937"/>
<dbReference type="Proteomes" id="UP000271162">
    <property type="component" value="Unassembled WGS sequence"/>
</dbReference>
<dbReference type="Gene3D" id="3.40.50.300">
    <property type="entry name" value="P-loop containing nucleotide triphosphate hydrolases"/>
    <property type="match status" value="1"/>
</dbReference>
<name>A0A0N4Y937_NIPBR</name>
<dbReference type="GO" id="GO:0046872">
    <property type="term" value="F:metal ion binding"/>
    <property type="evidence" value="ECO:0007669"/>
    <property type="project" value="UniProtKB-KW"/>
</dbReference>
<dbReference type="GO" id="GO:0001664">
    <property type="term" value="F:G protein-coupled receptor binding"/>
    <property type="evidence" value="ECO:0007669"/>
    <property type="project" value="TreeGrafter"/>
</dbReference>
<dbReference type="SUPFAM" id="SSF47895">
    <property type="entry name" value="Transducin (alpha subunit), insertion domain"/>
    <property type="match status" value="1"/>
</dbReference>
<dbReference type="SMART" id="SM00275">
    <property type="entry name" value="G_alpha"/>
    <property type="match status" value="1"/>
</dbReference>
<dbReference type="GO" id="GO:0007606">
    <property type="term" value="P:sensory perception of chemical stimulus"/>
    <property type="evidence" value="ECO:0007669"/>
    <property type="project" value="TreeGrafter"/>
</dbReference>
<keyword evidence="2 4" id="KW-0342">GTP-binding</keyword>
<dbReference type="PRINTS" id="PR00318">
    <property type="entry name" value="GPROTEINA"/>
</dbReference>
<keyword evidence="1 4" id="KW-0547">Nucleotide-binding</keyword>
<dbReference type="WBParaSite" id="NBR_0001279301-mRNA-1">
    <property type="protein sequence ID" value="NBR_0001279301-mRNA-1"/>
    <property type="gene ID" value="NBR_0001279301"/>
</dbReference>
<dbReference type="GO" id="GO:0005737">
    <property type="term" value="C:cytoplasm"/>
    <property type="evidence" value="ECO:0007669"/>
    <property type="project" value="TreeGrafter"/>
</dbReference>
<feature type="binding site" evidence="4">
    <location>
        <begin position="220"/>
        <end position="224"/>
    </location>
    <ligand>
        <name>GTP</name>
        <dbReference type="ChEBI" id="CHEBI:37565"/>
    </ligand>
</feature>
<evidence type="ECO:0000313" key="8">
    <source>
        <dbReference type="WBParaSite" id="NBR_0001279301-mRNA-1"/>
    </source>
</evidence>
<evidence type="ECO:0000256" key="5">
    <source>
        <dbReference type="PIRSR" id="PIRSR601019-2"/>
    </source>
</evidence>
<dbReference type="OMA" id="TNDDIVH"/>
<proteinExistence type="predicted"/>
<evidence type="ECO:0000313" key="7">
    <source>
        <dbReference type="Proteomes" id="UP000271162"/>
    </source>
</evidence>
<keyword evidence="5" id="KW-0460">Magnesium</keyword>
<dbReference type="PANTHER" id="PTHR10218:SF194">
    <property type="entry name" value="G PROTEIN, ALPHA SUBUNIT"/>
    <property type="match status" value="1"/>
</dbReference>
<feature type="binding site" evidence="5">
    <location>
        <position position="38"/>
    </location>
    <ligand>
        <name>Mg(2+)</name>
        <dbReference type="ChEBI" id="CHEBI:18420"/>
    </ligand>
</feature>
<organism evidence="8">
    <name type="scientific">Nippostrongylus brasiliensis</name>
    <name type="common">Rat hookworm</name>
    <dbReference type="NCBI Taxonomy" id="27835"/>
    <lineage>
        <taxon>Eukaryota</taxon>
        <taxon>Metazoa</taxon>
        <taxon>Ecdysozoa</taxon>
        <taxon>Nematoda</taxon>
        <taxon>Chromadorea</taxon>
        <taxon>Rhabditida</taxon>
        <taxon>Rhabditina</taxon>
        <taxon>Rhabditomorpha</taxon>
        <taxon>Strongyloidea</taxon>
        <taxon>Heligmosomidae</taxon>
        <taxon>Nippostrongylus</taxon>
    </lineage>
</organism>
<dbReference type="InterPro" id="IPR001019">
    <property type="entry name" value="Gprotein_alpha_su"/>
</dbReference>
<dbReference type="PROSITE" id="PS51882">
    <property type="entry name" value="G_ALPHA"/>
    <property type="match status" value="1"/>
</dbReference>
<dbReference type="GO" id="GO:0003924">
    <property type="term" value="F:GTPase activity"/>
    <property type="evidence" value="ECO:0007669"/>
    <property type="project" value="InterPro"/>
</dbReference>
<reference evidence="6 7" key="2">
    <citation type="submission" date="2018-11" db="EMBL/GenBank/DDBJ databases">
        <authorList>
            <consortium name="Pathogen Informatics"/>
        </authorList>
    </citation>
    <scope>NUCLEOTIDE SEQUENCE [LARGE SCALE GENOMIC DNA]</scope>
</reference>
<evidence type="ECO:0000256" key="2">
    <source>
        <dbReference type="ARBA" id="ARBA00023134"/>
    </source>
</evidence>
<dbReference type="PANTHER" id="PTHR10218">
    <property type="entry name" value="GTP-BINDING PROTEIN ALPHA SUBUNIT"/>
    <property type="match status" value="1"/>
</dbReference>
<accession>A0A0N4Y937</accession>
<dbReference type="GO" id="GO:0031683">
    <property type="term" value="F:G-protein beta/gamma-subunit complex binding"/>
    <property type="evidence" value="ECO:0007669"/>
    <property type="project" value="InterPro"/>
</dbReference>
<evidence type="ECO:0000256" key="1">
    <source>
        <dbReference type="ARBA" id="ARBA00022741"/>
    </source>
</evidence>
<gene>
    <name evidence="6" type="ORF">NBR_LOCUS12794</name>
</gene>
<dbReference type="GO" id="GO:0007191">
    <property type="term" value="P:adenylate cyclase-activating dopamine receptor signaling pathway"/>
    <property type="evidence" value="ECO:0007669"/>
    <property type="project" value="TreeGrafter"/>
</dbReference>
<evidence type="ECO:0000256" key="4">
    <source>
        <dbReference type="PIRSR" id="PIRSR601019-1"/>
    </source>
</evidence>
<evidence type="ECO:0000256" key="3">
    <source>
        <dbReference type="ARBA" id="ARBA00023224"/>
    </source>
</evidence>
<feature type="binding site" evidence="5">
    <location>
        <position position="201"/>
    </location>
    <ligand>
        <name>Mg(2+)</name>
        <dbReference type="ChEBI" id="CHEBI:18420"/>
    </ligand>
</feature>